<reference evidence="12 13" key="1">
    <citation type="submission" date="2016-09" db="EMBL/GenBank/DDBJ databases">
        <title>Draft genome sequence for the type strain of Vulcanibacillus modesticaldus BR, a strictly anaerobic, moderately thermophilic, and nitrate-reducing bacterium from deep sea-hydrothermal vents of the Mid-Atlantic Ridge.</title>
        <authorList>
            <person name="Abin C.A."/>
            <person name="Hollibaugh J.T."/>
        </authorList>
    </citation>
    <scope>NUCLEOTIDE SEQUENCE [LARGE SCALE GENOMIC DNA]</scope>
    <source>
        <strain evidence="12 13">BR</strain>
    </source>
</reference>
<feature type="transmembrane region" description="Helical" evidence="9">
    <location>
        <begin position="406"/>
        <end position="433"/>
    </location>
</feature>
<gene>
    <name evidence="12" type="ORF">BHF71_01185</name>
</gene>
<evidence type="ECO:0000256" key="9">
    <source>
        <dbReference type="SAM" id="Phobius"/>
    </source>
</evidence>
<feature type="transmembrane region" description="Helical" evidence="9">
    <location>
        <begin position="122"/>
        <end position="139"/>
    </location>
</feature>
<sequence>MMDSIGLLTLITFSPLLGVLLLAFVPSNKAGTIKLIGVLVSFIPLILSFVMFSSFDSTINGMQFVEDFDWIQIPLADNAMIEFKYSLGVDGLSMPLVVLSAIVASMSAIAAVNMIKKRWKEYFILFFLMQVGLYGVFAAQNLFLFFIFFEITLITMFFLVGIWGLDKREDAAFTFLLYNGLGSAILLISFVVLLMSAGYYEGANGTTIFTTDIQTIIFNLNNSASPYELLGVGVSDAIKYGVFFALLVAFGIKVPLFPFHSWILKVHYQAPPPMSMILSGVLLKIGAYGLFRMNYGFFPEITETFSTLLIILGIINLFYGGILAFVQEDMKMVVVYSSISHVGIIILGLGAMNSFGFQGAVFQIVSHGLLASLFFYIVGVMYNRVHTTKFSELGGMAKTMPFTSGILLTGALASLGLPGMSGFISEFLTFLGLFENRPILAAISTLGVVLTTVYLLRSVLNVTYGPTAEKLTHVSDARSVEMIPMVVLVGFVILVGVYPAILSEPIQATLQLFLTRIGG</sequence>
<feature type="transmembrane region" description="Helical" evidence="9">
    <location>
        <begin position="6"/>
        <end position="25"/>
    </location>
</feature>
<dbReference type="InterPro" id="IPR000260">
    <property type="entry name" value="NADH4_N"/>
</dbReference>
<feature type="transmembrane region" description="Helical" evidence="9">
    <location>
        <begin position="145"/>
        <end position="165"/>
    </location>
</feature>
<dbReference type="EMBL" id="MIJF01000013">
    <property type="protein sequence ID" value="OEF99819.1"/>
    <property type="molecule type" value="Genomic_DNA"/>
</dbReference>
<feature type="transmembrane region" description="Helical" evidence="9">
    <location>
        <begin position="439"/>
        <end position="460"/>
    </location>
</feature>
<feature type="transmembrane region" description="Helical" evidence="9">
    <location>
        <begin position="333"/>
        <end position="352"/>
    </location>
</feature>
<dbReference type="AlphaFoldDB" id="A0A1D2YVS7"/>
<comment type="subcellular location">
    <subcellularLocation>
        <location evidence="1">Cell membrane</location>
        <topology evidence="1">Multi-pass membrane protein</topology>
    </subcellularLocation>
    <subcellularLocation>
        <location evidence="8">Membrane</location>
        <topology evidence="8">Multi-pass membrane protein</topology>
    </subcellularLocation>
</comment>
<keyword evidence="5 9" id="KW-1133">Transmembrane helix</keyword>
<keyword evidence="7 9" id="KW-0472">Membrane</keyword>
<proteinExistence type="inferred from homology"/>
<evidence type="ECO:0000313" key="13">
    <source>
        <dbReference type="Proteomes" id="UP000243739"/>
    </source>
</evidence>
<name>A0A1D2YVS7_9BACI</name>
<feature type="domain" description="NADH:ubiquinone oxidoreductase chain 4 N-terminal" evidence="11">
    <location>
        <begin position="78"/>
        <end position="131"/>
    </location>
</feature>
<evidence type="ECO:0000313" key="12">
    <source>
        <dbReference type="EMBL" id="OEF99819.1"/>
    </source>
</evidence>
<feature type="transmembrane region" description="Helical" evidence="9">
    <location>
        <begin position="240"/>
        <end position="264"/>
    </location>
</feature>
<dbReference type="GO" id="GO:0005886">
    <property type="term" value="C:plasma membrane"/>
    <property type="evidence" value="ECO:0007669"/>
    <property type="project" value="UniProtKB-SubCell"/>
</dbReference>
<feature type="transmembrane region" description="Helical" evidence="9">
    <location>
        <begin position="32"/>
        <end position="52"/>
    </location>
</feature>
<evidence type="ECO:0000259" key="11">
    <source>
        <dbReference type="Pfam" id="PF01059"/>
    </source>
</evidence>
<evidence type="ECO:0000256" key="2">
    <source>
        <dbReference type="ARBA" id="ARBA00009025"/>
    </source>
</evidence>
<dbReference type="PRINTS" id="PR01437">
    <property type="entry name" value="NUOXDRDTASE4"/>
</dbReference>
<dbReference type="GO" id="GO:0003954">
    <property type="term" value="F:NADH dehydrogenase activity"/>
    <property type="evidence" value="ECO:0007669"/>
    <property type="project" value="TreeGrafter"/>
</dbReference>
<dbReference type="RefSeq" id="WP_069656306.1">
    <property type="nucleotide sequence ID" value="NZ_MIJF01000013.1"/>
</dbReference>
<feature type="transmembrane region" description="Helical" evidence="9">
    <location>
        <begin position="177"/>
        <end position="200"/>
    </location>
</feature>
<dbReference type="Pfam" id="PF01059">
    <property type="entry name" value="Oxidored_q5_N"/>
    <property type="match status" value="1"/>
</dbReference>
<evidence type="ECO:0000259" key="10">
    <source>
        <dbReference type="Pfam" id="PF00361"/>
    </source>
</evidence>
<dbReference type="GO" id="GO:0008137">
    <property type="term" value="F:NADH dehydrogenase (ubiquinone) activity"/>
    <property type="evidence" value="ECO:0007669"/>
    <property type="project" value="InterPro"/>
</dbReference>
<dbReference type="GO" id="GO:0015990">
    <property type="term" value="P:electron transport coupled proton transport"/>
    <property type="evidence" value="ECO:0007669"/>
    <property type="project" value="TreeGrafter"/>
</dbReference>
<keyword evidence="3 8" id="KW-0812">Transmembrane</keyword>
<feature type="transmembrane region" description="Helical" evidence="9">
    <location>
        <begin position="480"/>
        <end position="501"/>
    </location>
</feature>
<dbReference type="STRING" id="337097.BHF71_01185"/>
<evidence type="ECO:0000256" key="3">
    <source>
        <dbReference type="ARBA" id="ARBA00022692"/>
    </source>
</evidence>
<dbReference type="PANTHER" id="PTHR43507">
    <property type="entry name" value="NADH-UBIQUINONE OXIDOREDUCTASE CHAIN 4"/>
    <property type="match status" value="1"/>
</dbReference>
<feature type="transmembrane region" description="Helical" evidence="9">
    <location>
        <begin position="364"/>
        <end position="385"/>
    </location>
</feature>
<accession>A0A1D2YVS7</accession>
<dbReference type="OrthoDB" id="9811718at2"/>
<feature type="transmembrane region" description="Helical" evidence="9">
    <location>
        <begin position="92"/>
        <end position="115"/>
    </location>
</feature>
<comment type="caution">
    <text evidence="12">The sequence shown here is derived from an EMBL/GenBank/DDBJ whole genome shotgun (WGS) entry which is preliminary data.</text>
</comment>
<evidence type="ECO:0000256" key="1">
    <source>
        <dbReference type="ARBA" id="ARBA00004651"/>
    </source>
</evidence>
<organism evidence="12 13">
    <name type="scientific">Vulcanibacillus modesticaldus</name>
    <dbReference type="NCBI Taxonomy" id="337097"/>
    <lineage>
        <taxon>Bacteria</taxon>
        <taxon>Bacillati</taxon>
        <taxon>Bacillota</taxon>
        <taxon>Bacilli</taxon>
        <taxon>Bacillales</taxon>
        <taxon>Bacillaceae</taxon>
        <taxon>Vulcanibacillus</taxon>
    </lineage>
</organism>
<dbReference type="GO" id="GO:0042773">
    <property type="term" value="P:ATP synthesis coupled electron transport"/>
    <property type="evidence" value="ECO:0007669"/>
    <property type="project" value="InterPro"/>
</dbReference>
<dbReference type="NCBIfam" id="TIGR01972">
    <property type="entry name" value="NDH_I_M"/>
    <property type="match status" value="1"/>
</dbReference>
<evidence type="ECO:0000256" key="7">
    <source>
        <dbReference type="ARBA" id="ARBA00023136"/>
    </source>
</evidence>
<dbReference type="Pfam" id="PF00361">
    <property type="entry name" value="Proton_antipo_M"/>
    <property type="match status" value="1"/>
</dbReference>
<protein>
    <submittedName>
        <fullName evidence="12">NADH-quinone oxidoreductase subunit M</fullName>
    </submittedName>
</protein>
<keyword evidence="13" id="KW-1185">Reference proteome</keyword>
<evidence type="ECO:0000256" key="8">
    <source>
        <dbReference type="RuleBase" id="RU000320"/>
    </source>
</evidence>
<keyword evidence="4" id="KW-1278">Translocase</keyword>
<evidence type="ECO:0000256" key="5">
    <source>
        <dbReference type="ARBA" id="ARBA00022989"/>
    </source>
</evidence>
<feature type="domain" description="NADH:quinone oxidoreductase/Mrp antiporter transmembrane" evidence="10">
    <location>
        <begin position="139"/>
        <end position="451"/>
    </location>
</feature>
<dbReference type="InterPro" id="IPR003918">
    <property type="entry name" value="NADH_UbQ_OxRdtase"/>
</dbReference>
<feature type="transmembrane region" description="Helical" evidence="9">
    <location>
        <begin position="276"/>
        <end position="293"/>
    </location>
</feature>
<evidence type="ECO:0000256" key="4">
    <source>
        <dbReference type="ARBA" id="ARBA00022967"/>
    </source>
</evidence>
<keyword evidence="6" id="KW-0520">NAD</keyword>
<evidence type="ECO:0000256" key="6">
    <source>
        <dbReference type="ARBA" id="ARBA00023027"/>
    </source>
</evidence>
<feature type="transmembrane region" description="Helical" evidence="9">
    <location>
        <begin position="305"/>
        <end position="326"/>
    </location>
</feature>
<dbReference type="Proteomes" id="UP000243739">
    <property type="component" value="Unassembled WGS sequence"/>
</dbReference>
<dbReference type="InterPro" id="IPR001750">
    <property type="entry name" value="ND/Mrp_TM"/>
</dbReference>
<comment type="similarity">
    <text evidence="2">Belongs to the complex I subunit 4 family.</text>
</comment>
<dbReference type="GO" id="GO:0048039">
    <property type="term" value="F:ubiquinone binding"/>
    <property type="evidence" value="ECO:0007669"/>
    <property type="project" value="TreeGrafter"/>
</dbReference>
<dbReference type="InterPro" id="IPR010227">
    <property type="entry name" value="NADH_Q_OxRdtase_chainM/4"/>
</dbReference>
<dbReference type="PANTHER" id="PTHR43507:SF1">
    <property type="entry name" value="NADH-UBIQUINONE OXIDOREDUCTASE CHAIN 4"/>
    <property type="match status" value="1"/>
</dbReference>